<evidence type="ECO:0000313" key="1">
    <source>
        <dbReference type="EMBL" id="KIO26576.1"/>
    </source>
</evidence>
<organism evidence="1 2">
    <name type="scientific">Tulasnella calospora MUT 4182</name>
    <dbReference type="NCBI Taxonomy" id="1051891"/>
    <lineage>
        <taxon>Eukaryota</taxon>
        <taxon>Fungi</taxon>
        <taxon>Dikarya</taxon>
        <taxon>Basidiomycota</taxon>
        <taxon>Agaricomycotina</taxon>
        <taxon>Agaricomycetes</taxon>
        <taxon>Cantharellales</taxon>
        <taxon>Tulasnellaceae</taxon>
        <taxon>Tulasnella</taxon>
    </lineage>
</organism>
<dbReference type="EMBL" id="KN823022">
    <property type="protein sequence ID" value="KIO26576.1"/>
    <property type="molecule type" value="Genomic_DNA"/>
</dbReference>
<sequence length="79" mass="8884">MLNHLRFIQGVGRQENSLPLPPTVPLEDNPPYPIGYGIEPRFFCTYFRTPITHHLRFRKVFGGLPSTAPADCEQVSTSG</sequence>
<reference evidence="1 2" key="1">
    <citation type="submission" date="2014-04" db="EMBL/GenBank/DDBJ databases">
        <authorList>
            <consortium name="DOE Joint Genome Institute"/>
            <person name="Kuo A."/>
            <person name="Girlanda M."/>
            <person name="Perotto S."/>
            <person name="Kohler A."/>
            <person name="Nagy L.G."/>
            <person name="Floudas D."/>
            <person name="Copeland A."/>
            <person name="Barry K.W."/>
            <person name="Cichocki N."/>
            <person name="Veneault-Fourrey C."/>
            <person name="LaButti K."/>
            <person name="Lindquist E.A."/>
            <person name="Lipzen A."/>
            <person name="Lundell T."/>
            <person name="Morin E."/>
            <person name="Murat C."/>
            <person name="Sun H."/>
            <person name="Tunlid A."/>
            <person name="Henrissat B."/>
            <person name="Grigoriev I.V."/>
            <person name="Hibbett D.S."/>
            <person name="Martin F."/>
            <person name="Nordberg H.P."/>
            <person name="Cantor M.N."/>
            <person name="Hua S.X."/>
        </authorList>
    </citation>
    <scope>NUCLEOTIDE SEQUENCE [LARGE SCALE GENOMIC DNA]</scope>
    <source>
        <strain evidence="1 2">MUT 4182</strain>
    </source>
</reference>
<dbReference type="HOGENOM" id="CLU_2607799_0_0_1"/>
<accession>A0A0C3QID1</accession>
<proteinExistence type="predicted"/>
<name>A0A0C3QID1_9AGAM</name>
<reference evidence="2" key="2">
    <citation type="submission" date="2015-01" db="EMBL/GenBank/DDBJ databases">
        <title>Evolutionary Origins and Diversification of the Mycorrhizal Mutualists.</title>
        <authorList>
            <consortium name="DOE Joint Genome Institute"/>
            <consortium name="Mycorrhizal Genomics Consortium"/>
            <person name="Kohler A."/>
            <person name="Kuo A."/>
            <person name="Nagy L.G."/>
            <person name="Floudas D."/>
            <person name="Copeland A."/>
            <person name="Barry K.W."/>
            <person name="Cichocki N."/>
            <person name="Veneault-Fourrey C."/>
            <person name="LaButti K."/>
            <person name="Lindquist E.A."/>
            <person name="Lipzen A."/>
            <person name="Lundell T."/>
            <person name="Morin E."/>
            <person name="Murat C."/>
            <person name="Riley R."/>
            <person name="Ohm R."/>
            <person name="Sun H."/>
            <person name="Tunlid A."/>
            <person name="Henrissat B."/>
            <person name="Grigoriev I.V."/>
            <person name="Hibbett D.S."/>
            <person name="Martin F."/>
        </authorList>
    </citation>
    <scope>NUCLEOTIDE SEQUENCE [LARGE SCALE GENOMIC DNA]</scope>
    <source>
        <strain evidence="2">MUT 4182</strain>
    </source>
</reference>
<dbReference type="AlphaFoldDB" id="A0A0C3QID1"/>
<evidence type="ECO:0000313" key="2">
    <source>
        <dbReference type="Proteomes" id="UP000054248"/>
    </source>
</evidence>
<dbReference type="Proteomes" id="UP000054248">
    <property type="component" value="Unassembled WGS sequence"/>
</dbReference>
<gene>
    <name evidence="1" type="ORF">M407DRAFT_243680</name>
</gene>
<protein>
    <submittedName>
        <fullName evidence="1">Uncharacterized protein</fullName>
    </submittedName>
</protein>
<keyword evidence="2" id="KW-1185">Reference proteome</keyword>